<protein>
    <submittedName>
        <fullName evidence="2">Uncharacterized protein</fullName>
    </submittedName>
</protein>
<dbReference type="Proteomes" id="UP000299102">
    <property type="component" value="Unassembled WGS sequence"/>
</dbReference>
<evidence type="ECO:0000313" key="2">
    <source>
        <dbReference type="EMBL" id="GBP05789.1"/>
    </source>
</evidence>
<proteinExistence type="predicted"/>
<dbReference type="AlphaFoldDB" id="A0A4C1SUD6"/>
<evidence type="ECO:0000256" key="1">
    <source>
        <dbReference type="SAM" id="MobiDB-lite"/>
    </source>
</evidence>
<dbReference type="EMBL" id="BGZK01000019">
    <property type="protein sequence ID" value="GBP05789.1"/>
    <property type="molecule type" value="Genomic_DNA"/>
</dbReference>
<evidence type="ECO:0000313" key="3">
    <source>
        <dbReference type="Proteomes" id="UP000299102"/>
    </source>
</evidence>
<gene>
    <name evidence="2" type="ORF">EVAR_5100_1</name>
</gene>
<organism evidence="2 3">
    <name type="scientific">Eumeta variegata</name>
    <name type="common">Bagworm moth</name>
    <name type="synonym">Eumeta japonica</name>
    <dbReference type="NCBI Taxonomy" id="151549"/>
    <lineage>
        <taxon>Eukaryota</taxon>
        <taxon>Metazoa</taxon>
        <taxon>Ecdysozoa</taxon>
        <taxon>Arthropoda</taxon>
        <taxon>Hexapoda</taxon>
        <taxon>Insecta</taxon>
        <taxon>Pterygota</taxon>
        <taxon>Neoptera</taxon>
        <taxon>Endopterygota</taxon>
        <taxon>Lepidoptera</taxon>
        <taxon>Glossata</taxon>
        <taxon>Ditrysia</taxon>
        <taxon>Tineoidea</taxon>
        <taxon>Psychidae</taxon>
        <taxon>Oiketicinae</taxon>
        <taxon>Eumeta</taxon>
    </lineage>
</organism>
<sequence>MSDESTSHNVTSLKRRKPSNEQEIKNEIQYGPLLSTYLPQAVTGPEVGVHCPHRHHCCLSTRHRQLRALAGVHCPYREPLLSTYLPQAVTGPEGPLLFTYPPQAVAGPEAGVHCPHRHHCCLSTRHRQLRALAGVHCPYRGHCCLPTRHRQLRALRLASTVHIGTTVVYLPAIGNCGH</sequence>
<comment type="caution">
    <text evidence="2">The sequence shown here is derived from an EMBL/GenBank/DDBJ whole genome shotgun (WGS) entry which is preliminary data.</text>
</comment>
<name>A0A4C1SUD6_EUMVA</name>
<keyword evidence="3" id="KW-1185">Reference proteome</keyword>
<reference evidence="2 3" key="1">
    <citation type="journal article" date="2019" name="Commun. Biol.">
        <title>The bagworm genome reveals a unique fibroin gene that provides high tensile strength.</title>
        <authorList>
            <person name="Kono N."/>
            <person name="Nakamura H."/>
            <person name="Ohtoshi R."/>
            <person name="Tomita M."/>
            <person name="Numata K."/>
            <person name="Arakawa K."/>
        </authorList>
    </citation>
    <scope>NUCLEOTIDE SEQUENCE [LARGE SCALE GENOMIC DNA]</scope>
</reference>
<feature type="region of interest" description="Disordered" evidence="1">
    <location>
        <begin position="1"/>
        <end position="23"/>
    </location>
</feature>
<accession>A0A4C1SUD6</accession>